<keyword evidence="5" id="KW-1185">Reference proteome</keyword>
<dbReference type="GO" id="GO:0042254">
    <property type="term" value="P:ribosome biogenesis"/>
    <property type="evidence" value="ECO:0000318"/>
    <property type="project" value="GO_Central"/>
</dbReference>
<dbReference type="Gramene" id="TraesNOR2A03G00644780.1">
    <property type="protein sequence ID" value="TraesNOR2A03G00644780.1"/>
    <property type="gene ID" value="TraesNOR2A03G00644780"/>
</dbReference>
<evidence type="ECO:0000256" key="2">
    <source>
        <dbReference type="ARBA" id="ARBA00022840"/>
    </source>
</evidence>
<dbReference type="Pfam" id="PF00004">
    <property type="entry name" value="AAA"/>
    <property type="match status" value="1"/>
</dbReference>
<reference evidence="4" key="1">
    <citation type="submission" date="2018-08" db="EMBL/GenBank/DDBJ databases">
        <authorList>
            <person name="Rossello M."/>
        </authorList>
    </citation>
    <scope>NUCLEOTIDE SEQUENCE [LARGE SCALE GENOMIC DNA]</scope>
    <source>
        <strain evidence="4">cv. Chinese Spring</strain>
    </source>
</reference>
<proteinExistence type="predicted"/>
<dbReference type="AlphaFoldDB" id="A0A3B6AUM4"/>
<dbReference type="InterPro" id="IPR050168">
    <property type="entry name" value="AAA_ATPase_domain"/>
</dbReference>
<dbReference type="Gramene" id="TraesWEE_scaffold_029657_01G000100.1">
    <property type="protein sequence ID" value="TraesWEE_scaffold_029657_01G000100.1"/>
    <property type="gene ID" value="TraesWEE_scaffold_029657_01G000100"/>
</dbReference>
<dbReference type="PANTHER" id="PTHR23077">
    <property type="entry name" value="AAA-FAMILY ATPASE"/>
    <property type="match status" value="1"/>
</dbReference>
<feature type="domain" description="ATPase AAA-type core" evidence="3">
    <location>
        <begin position="281"/>
        <end position="330"/>
    </location>
</feature>
<dbReference type="Gene3D" id="3.40.50.300">
    <property type="entry name" value="P-loop containing nucleotide triphosphate hydrolases"/>
    <property type="match status" value="1"/>
</dbReference>
<reference evidence="4" key="2">
    <citation type="submission" date="2018-10" db="UniProtKB">
        <authorList>
            <consortium name="EnsemblPlants"/>
        </authorList>
    </citation>
    <scope>IDENTIFICATION</scope>
</reference>
<gene>
    <name evidence="4" type="primary">LOC123185008</name>
</gene>
<keyword evidence="2" id="KW-0067">ATP-binding</keyword>
<dbReference type="InterPro" id="IPR003959">
    <property type="entry name" value="ATPase_AAA_core"/>
</dbReference>
<keyword evidence="1" id="KW-0547">Nucleotide-binding</keyword>
<dbReference type="STRING" id="4565.A0A3B6AUM4"/>
<dbReference type="GO" id="GO:1990275">
    <property type="term" value="F:preribosome binding"/>
    <property type="evidence" value="ECO:0000318"/>
    <property type="project" value="GO_Central"/>
</dbReference>
<dbReference type="GO" id="GO:0005634">
    <property type="term" value="C:nucleus"/>
    <property type="evidence" value="ECO:0000318"/>
    <property type="project" value="GO_Central"/>
</dbReference>
<evidence type="ECO:0000313" key="5">
    <source>
        <dbReference type="Proteomes" id="UP000019116"/>
    </source>
</evidence>
<organism evidence="4">
    <name type="scientific">Triticum aestivum</name>
    <name type="common">Wheat</name>
    <dbReference type="NCBI Taxonomy" id="4565"/>
    <lineage>
        <taxon>Eukaryota</taxon>
        <taxon>Viridiplantae</taxon>
        <taxon>Streptophyta</taxon>
        <taxon>Embryophyta</taxon>
        <taxon>Tracheophyta</taxon>
        <taxon>Spermatophyta</taxon>
        <taxon>Magnoliopsida</taxon>
        <taxon>Liliopsida</taxon>
        <taxon>Poales</taxon>
        <taxon>Poaceae</taxon>
        <taxon>BOP clade</taxon>
        <taxon>Pooideae</taxon>
        <taxon>Triticodae</taxon>
        <taxon>Triticeae</taxon>
        <taxon>Triticinae</taxon>
        <taxon>Triticum</taxon>
    </lineage>
</organism>
<dbReference type="Gramene" id="TraesCS2A03G0362800.1">
    <property type="protein sequence ID" value="TraesCS2A03G0362800.1.CDS"/>
    <property type="gene ID" value="TraesCS2A03G0362800"/>
</dbReference>
<evidence type="ECO:0000313" key="4">
    <source>
        <dbReference type="EnsemblPlants" id="TraesCS2A02G174200.1"/>
    </source>
</evidence>
<name>A0A3B6AUM4_WHEAT</name>
<dbReference type="InterPro" id="IPR027417">
    <property type="entry name" value="P-loop_NTPase"/>
</dbReference>
<dbReference type="Proteomes" id="UP000019116">
    <property type="component" value="Chromosome 2A"/>
</dbReference>
<evidence type="ECO:0000259" key="3">
    <source>
        <dbReference type="Pfam" id="PF00004"/>
    </source>
</evidence>
<dbReference type="OMA" id="AFGCRRW"/>
<dbReference type="PANTHER" id="PTHR23077:SF171">
    <property type="entry name" value="NUCLEAR VALOSIN-CONTAINING PROTEIN-LIKE"/>
    <property type="match status" value="1"/>
</dbReference>
<dbReference type="OrthoDB" id="712719at2759"/>
<accession>A0A3B6AUM4</accession>
<protein>
    <recommendedName>
        <fullName evidence="3">ATPase AAA-type core domain-containing protein</fullName>
    </recommendedName>
</protein>
<dbReference type="EnsemblPlants" id="TraesCS2A02G174200.1">
    <property type="protein sequence ID" value="TraesCS2A02G174200.1"/>
    <property type="gene ID" value="TraesCS2A02G174200"/>
</dbReference>
<dbReference type="SUPFAM" id="SSF52540">
    <property type="entry name" value="P-loop containing nucleoside triphosphate hydrolases"/>
    <property type="match status" value="1"/>
</dbReference>
<dbReference type="Gramene" id="TraesCS2A02G174200.1">
    <property type="protein sequence ID" value="TraesCS2A02G174200.1"/>
    <property type="gene ID" value="TraesCS2A02G174200"/>
</dbReference>
<dbReference type="GO" id="GO:0016887">
    <property type="term" value="F:ATP hydrolysis activity"/>
    <property type="evidence" value="ECO:0000318"/>
    <property type="project" value="GO_Central"/>
</dbReference>
<evidence type="ECO:0000256" key="1">
    <source>
        <dbReference type="ARBA" id="ARBA00022741"/>
    </source>
</evidence>
<sequence>MAQSDSRAAGLEDTIVFTSHMSIEFDERRAWSQEGWIVRLLESSQCVEPPNGAAVFGNGHVTDRARGTSSWPDATRDVGSDKKDCNIGSTVDRMVSFGRGMVVCAEIENKAAVQTLLLNQFKLSVSSLCSFLLAEPMFPHEPQKHPISPLTHCRNTFRRPHVLHTSPEILLQVFHLRLCDEADRIARNQKMNNGIEETKVVAAAMRNEGWVRWSAGWDATARRGSAFGGRRWGNEFSLCVGVSCMLTGQCVSLFCTYSVATSDQSWKPNVYCSKLLQRSGVLLYGPPGTGKTLLVKAVATECSLNFLSVKGLELTNMYVGESERNIRDIF</sequence>
<dbReference type="GO" id="GO:0005524">
    <property type="term" value="F:ATP binding"/>
    <property type="evidence" value="ECO:0007669"/>
    <property type="project" value="UniProtKB-KW"/>
</dbReference>